<sequence>MVILGISGIRQLVEYVFYLDLLSIDFSPELIFSLIRNRLAERRKFNVNNRTIGATL</sequence>
<gene>
    <name evidence="1" type="ORF">PUN28_018839</name>
</gene>
<dbReference type="EMBL" id="JADYXP020000024">
    <property type="protein sequence ID" value="KAL0101302.1"/>
    <property type="molecule type" value="Genomic_DNA"/>
</dbReference>
<dbReference type="Proteomes" id="UP001430953">
    <property type="component" value="Unassembled WGS sequence"/>
</dbReference>
<protein>
    <submittedName>
        <fullName evidence="1">Uncharacterized protein</fullName>
    </submittedName>
</protein>
<organism evidence="1 2">
    <name type="scientific">Cardiocondyla obscurior</name>
    <dbReference type="NCBI Taxonomy" id="286306"/>
    <lineage>
        <taxon>Eukaryota</taxon>
        <taxon>Metazoa</taxon>
        <taxon>Ecdysozoa</taxon>
        <taxon>Arthropoda</taxon>
        <taxon>Hexapoda</taxon>
        <taxon>Insecta</taxon>
        <taxon>Pterygota</taxon>
        <taxon>Neoptera</taxon>
        <taxon>Endopterygota</taxon>
        <taxon>Hymenoptera</taxon>
        <taxon>Apocrita</taxon>
        <taxon>Aculeata</taxon>
        <taxon>Formicoidea</taxon>
        <taxon>Formicidae</taxon>
        <taxon>Myrmicinae</taxon>
        <taxon>Cardiocondyla</taxon>
    </lineage>
</organism>
<evidence type="ECO:0000313" key="2">
    <source>
        <dbReference type="Proteomes" id="UP001430953"/>
    </source>
</evidence>
<keyword evidence="2" id="KW-1185">Reference proteome</keyword>
<dbReference type="AlphaFoldDB" id="A0AAW2EHQ9"/>
<evidence type="ECO:0000313" key="1">
    <source>
        <dbReference type="EMBL" id="KAL0101302.1"/>
    </source>
</evidence>
<reference evidence="1 2" key="1">
    <citation type="submission" date="2023-03" db="EMBL/GenBank/DDBJ databases">
        <title>High recombination rates correlate with genetic variation in Cardiocondyla obscurior ants.</title>
        <authorList>
            <person name="Errbii M."/>
        </authorList>
    </citation>
    <scope>NUCLEOTIDE SEQUENCE [LARGE SCALE GENOMIC DNA]</scope>
    <source>
        <strain evidence="1">Alpha-2009</strain>
        <tissue evidence="1">Whole body</tissue>
    </source>
</reference>
<proteinExistence type="predicted"/>
<accession>A0AAW2EHQ9</accession>
<name>A0AAW2EHQ9_9HYME</name>
<comment type="caution">
    <text evidence="1">The sequence shown here is derived from an EMBL/GenBank/DDBJ whole genome shotgun (WGS) entry which is preliminary data.</text>
</comment>